<organism evidence="1 2">
    <name type="scientific">Dallia pectoralis</name>
    <name type="common">Alaska blackfish</name>
    <dbReference type="NCBI Taxonomy" id="75939"/>
    <lineage>
        <taxon>Eukaryota</taxon>
        <taxon>Metazoa</taxon>
        <taxon>Chordata</taxon>
        <taxon>Craniata</taxon>
        <taxon>Vertebrata</taxon>
        <taxon>Euteleostomi</taxon>
        <taxon>Actinopterygii</taxon>
        <taxon>Neopterygii</taxon>
        <taxon>Teleostei</taxon>
        <taxon>Protacanthopterygii</taxon>
        <taxon>Esociformes</taxon>
        <taxon>Umbridae</taxon>
        <taxon>Dallia</taxon>
    </lineage>
</organism>
<dbReference type="Proteomes" id="UP001157502">
    <property type="component" value="Chromosome 1"/>
</dbReference>
<evidence type="ECO:0000313" key="1">
    <source>
        <dbReference type="EMBL" id="KAJ8015878.1"/>
    </source>
</evidence>
<name>A0ACC2HK62_DALPE</name>
<sequence>MGRACGFSPFYIKISVEKLRYFQHRGICSWCGSISLTPSYFLGAVSIGSQLQYQQQQQQQRQHTQSRTAVFVSV</sequence>
<evidence type="ECO:0000313" key="2">
    <source>
        <dbReference type="Proteomes" id="UP001157502"/>
    </source>
</evidence>
<reference evidence="1" key="1">
    <citation type="submission" date="2021-05" db="EMBL/GenBank/DDBJ databases">
        <authorList>
            <person name="Pan Q."/>
            <person name="Jouanno E."/>
            <person name="Zahm M."/>
            <person name="Klopp C."/>
            <person name="Cabau C."/>
            <person name="Louis A."/>
            <person name="Berthelot C."/>
            <person name="Parey E."/>
            <person name="Roest Crollius H."/>
            <person name="Montfort J."/>
            <person name="Robinson-Rechavi M."/>
            <person name="Bouchez O."/>
            <person name="Lampietro C."/>
            <person name="Lopez Roques C."/>
            <person name="Donnadieu C."/>
            <person name="Postlethwait J."/>
            <person name="Bobe J."/>
            <person name="Dillon D."/>
            <person name="Chandos A."/>
            <person name="von Hippel F."/>
            <person name="Guiguen Y."/>
        </authorList>
    </citation>
    <scope>NUCLEOTIDE SEQUENCE</scope>
    <source>
        <strain evidence="1">YG-Jan2019</strain>
    </source>
</reference>
<comment type="caution">
    <text evidence="1">The sequence shown here is derived from an EMBL/GenBank/DDBJ whole genome shotgun (WGS) entry which is preliminary data.</text>
</comment>
<keyword evidence="2" id="KW-1185">Reference proteome</keyword>
<proteinExistence type="predicted"/>
<dbReference type="EMBL" id="CM055728">
    <property type="protein sequence ID" value="KAJ8015878.1"/>
    <property type="molecule type" value="Genomic_DNA"/>
</dbReference>
<protein>
    <submittedName>
        <fullName evidence="1">Uncharacterized protein</fullName>
    </submittedName>
</protein>
<gene>
    <name evidence="1" type="ORF">DPEC_G00001100</name>
</gene>
<accession>A0ACC2HK62</accession>